<reference evidence="3" key="1">
    <citation type="journal article" date="2020" name="mSystems">
        <title>Genome- and Community-Level Interaction Insights into Carbon Utilization and Element Cycling Functions of Hydrothermarchaeota in Hydrothermal Sediment.</title>
        <authorList>
            <person name="Zhou Z."/>
            <person name="Liu Y."/>
            <person name="Xu W."/>
            <person name="Pan J."/>
            <person name="Luo Z.H."/>
            <person name="Li M."/>
        </authorList>
    </citation>
    <scope>NUCLEOTIDE SEQUENCE [LARGE SCALE GENOMIC DNA]</scope>
    <source>
        <strain evidence="3">HyVt-237</strain>
    </source>
</reference>
<dbReference type="EMBL" id="DRBW01000111">
    <property type="protein sequence ID" value="HDM90134.1"/>
    <property type="molecule type" value="Genomic_DNA"/>
</dbReference>
<feature type="transmembrane region" description="Helical" evidence="2">
    <location>
        <begin position="317"/>
        <end position="336"/>
    </location>
</feature>
<feature type="transmembrane region" description="Helical" evidence="2">
    <location>
        <begin position="6"/>
        <end position="34"/>
    </location>
</feature>
<keyword evidence="1" id="KW-0802">TPR repeat</keyword>
<feature type="non-terminal residue" evidence="3">
    <location>
        <position position="1"/>
    </location>
</feature>
<feature type="transmembrane region" description="Helical" evidence="2">
    <location>
        <begin position="244"/>
        <end position="264"/>
    </location>
</feature>
<feature type="transmembrane region" description="Helical" evidence="2">
    <location>
        <begin position="285"/>
        <end position="305"/>
    </location>
</feature>
<name>A0A7C1BE98_UNCW3</name>
<keyword evidence="2" id="KW-0812">Transmembrane</keyword>
<dbReference type="Proteomes" id="UP000885931">
    <property type="component" value="Unassembled WGS sequence"/>
</dbReference>
<dbReference type="SMART" id="SM00028">
    <property type="entry name" value="TPR"/>
    <property type="match status" value="3"/>
</dbReference>
<feature type="transmembrane region" description="Helical" evidence="2">
    <location>
        <begin position="144"/>
        <end position="162"/>
    </location>
</feature>
<feature type="repeat" description="TPR" evidence="1">
    <location>
        <begin position="683"/>
        <end position="716"/>
    </location>
</feature>
<keyword evidence="2" id="KW-0472">Membrane</keyword>
<organism evidence="3">
    <name type="scientific">candidate division WOR-3 bacterium</name>
    <dbReference type="NCBI Taxonomy" id="2052148"/>
    <lineage>
        <taxon>Bacteria</taxon>
        <taxon>Bacteria division WOR-3</taxon>
    </lineage>
</organism>
<dbReference type="InterPro" id="IPR011990">
    <property type="entry name" value="TPR-like_helical_dom_sf"/>
</dbReference>
<dbReference type="InterPro" id="IPR052724">
    <property type="entry name" value="GT117_domain-containing"/>
</dbReference>
<feature type="repeat" description="TPR" evidence="1">
    <location>
        <begin position="717"/>
        <end position="750"/>
    </location>
</feature>
<dbReference type="SUPFAM" id="SSF48452">
    <property type="entry name" value="TPR-like"/>
    <property type="match status" value="1"/>
</dbReference>
<evidence type="ECO:0000256" key="2">
    <source>
        <dbReference type="SAM" id="Phobius"/>
    </source>
</evidence>
<evidence type="ECO:0000313" key="3">
    <source>
        <dbReference type="EMBL" id="HDM90134.1"/>
    </source>
</evidence>
<feature type="transmembrane region" description="Helical" evidence="2">
    <location>
        <begin position="99"/>
        <end position="132"/>
    </location>
</feature>
<dbReference type="PANTHER" id="PTHR16214">
    <property type="entry name" value="TRANSMEMBRANE PROTEIN 260"/>
    <property type="match status" value="1"/>
</dbReference>
<protein>
    <recommendedName>
        <fullName evidence="4">Tetratricopeptide repeat protein</fullName>
    </recommendedName>
</protein>
<dbReference type="Pfam" id="PF13181">
    <property type="entry name" value="TPR_8"/>
    <property type="match status" value="2"/>
</dbReference>
<sequence>SLRYLLFALYFLFLSSGIHLMPLIFFPALFIFVWAVKPKLIWDLEFLAIIAISFMIITLIKLTYEPTRGAVFMHILAYLVLLWYLRLRNLLDFDNIWVMGYLIGGLLIVIGLISSGALFLFVAGTFLAFISLYMRADLHKEWKGFALILIVLALTTEFYMIVRAHHQPRINEADPGNWKAFWDVLFRKQYEPAKIFPRRIPFPDQFRLFWLYYTWQYFGSLTFIIPLLGIIGFVMHYFEDRKTFALVGTAMLMGSLGLIIYLNLKDSPTHPIHSFNPREVRDRDYFFAPAYTYIGFYAGIGLWEILKLLLENVKNRLIPIVTGLVISIAILGYQTATAYPRVDRSKNYIAEDYAYNMLISPRGKSVMYTNGDNDTFPLWFDQEVLGVRRDVIIANLSLLNTNWYIKQLKSWGAPISFSMSEIDSLPPFFRTEWGGMLLRDFMIRDMLATSAGYKADSFYYLYGGSIKFPRIYLAPKDKFLKEVIDGANFKIPIYFALTVARDVYNGWQDHFKMEGLAFRVVPYKASPAGIPGMEGIDVERTRRLLHNDMPPDEFLKLYKDTLPPDGVFRYRGVFDPSVFKDGNHIKLVRNYAASALRLGLYLNQMGRKEEAAQEFDFANKLLYQIIYMADHFGLKDEDLKGLPEIRNQIIAISQRLADLYRELGKYELATKTVREALDLEKTGTLYTEMAMIYRDMGEIDSSILYFRIAKDLSPKEPANYLGLHETYLAKGDTENAIDILDQWLKINPRDRAAESLKVELERKYSKSQRKGG</sequence>
<comment type="caution">
    <text evidence="3">The sequence shown here is derived from an EMBL/GenBank/DDBJ whole genome shotgun (WGS) entry which is preliminary data.</text>
</comment>
<keyword evidence="2" id="KW-1133">Transmembrane helix</keyword>
<feature type="transmembrane region" description="Helical" evidence="2">
    <location>
        <begin position="46"/>
        <end position="64"/>
    </location>
</feature>
<proteinExistence type="predicted"/>
<evidence type="ECO:0000256" key="1">
    <source>
        <dbReference type="PROSITE-ProRule" id="PRU00339"/>
    </source>
</evidence>
<dbReference type="Pfam" id="PF13176">
    <property type="entry name" value="TPR_7"/>
    <property type="match status" value="1"/>
</dbReference>
<evidence type="ECO:0008006" key="4">
    <source>
        <dbReference type="Google" id="ProtNLM"/>
    </source>
</evidence>
<dbReference type="PANTHER" id="PTHR16214:SF3">
    <property type="entry name" value="TRANSMEMBRANE PROTEIN 260"/>
    <property type="match status" value="1"/>
</dbReference>
<gene>
    <name evidence="3" type="ORF">ENG67_02870</name>
</gene>
<feature type="transmembrane region" description="Helical" evidence="2">
    <location>
        <begin position="217"/>
        <end position="238"/>
    </location>
</feature>
<dbReference type="Gene3D" id="1.25.40.10">
    <property type="entry name" value="Tetratricopeptide repeat domain"/>
    <property type="match status" value="1"/>
</dbReference>
<dbReference type="AlphaFoldDB" id="A0A7C1BE98"/>
<feature type="transmembrane region" description="Helical" evidence="2">
    <location>
        <begin position="70"/>
        <end position="87"/>
    </location>
</feature>
<accession>A0A7C1BE98</accession>
<dbReference type="PROSITE" id="PS50005">
    <property type="entry name" value="TPR"/>
    <property type="match status" value="2"/>
</dbReference>
<dbReference type="InterPro" id="IPR019734">
    <property type="entry name" value="TPR_rpt"/>
</dbReference>